<dbReference type="RefSeq" id="WP_238234401.1">
    <property type="nucleotide sequence ID" value="NZ_BPQQ01000016.1"/>
</dbReference>
<dbReference type="NCBIfam" id="TIGR04407">
    <property type="entry name" value="LptF_YjgP"/>
    <property type="match status" value="1"/>
</dbReference>
<gene>
    <name evidence="7" type="ORF">GMJLKIPL_1436</name>
</gene>
<keyword evidence="8" id="KW-1185">Reference proteome</keyword>
<feature type="transmembrane region" description="Helical" evidence="6">
    <location>
        <begin position="279"/>
        <end position="296"/>
    </location>
</feature>
<proteinExistence type="predicted"/>
<dbReference type="Pfam" id="PF03739">
    <property type="entry name" value="LptF_LptG"/>
    <property type="match status" value="1"/>
</dbReference>
<feature type="transmembrane region" description="Helical" evidence="6">
    <location>
        <begin position="337"/>
        <end position="357"/>
    </location>
</feature>
<dbReference type="InterPro" id="IPR005495">
    <property type="entry name" value="LptG/LptF_permease"/>
</dbReference>
<evidence type="ECO:0000313" key="8">
    <source>
        <dbReference type="Proteomes" id="UP001055153"/>
    </source>
</evidence>
<keyword evidence="5 6" id="KW-0472">Membrane</keyword>
<keyword evidence="3 6" id="KW-0812">Transmembrane</keyword>
<accession>A0ABQ4S990</accession>
<dbReference type="PANTHER" id="PTHR33529">
    <property type="entry name" value="SLR0882 PROTEIN-RELATED"/>
    <property type="match status" value="1"/>
</dbReference>
<comment type="caution">
    <text evidence="7">The sequence shown here is derived from an EMBL/GenBank/DDBJ whole genome shotgun (WGS) entry which is preliminary data.</text>
</comment>
<evidence type="ECO:0000256" key="1">
    <source>
        <dbReference type="ARBA" id="ARBA00004651"/>
    </source>
</evidence>
<sequence length="388" mass="42073">MTQIERYIFRIALGAFLSCLVGLTGVIWVTQALRELDLITAKGQTLLIFLLITGLSLPALLTVIAPVALFMAVVHALNKLNGDSELIVMSAAGVSPRRLMRPFLTLALVVSLGVGFLTIQVMPSSFQELRDLLTRVRGDFIANVVREGQFTSLDNGITFHFRERSGNGSLLGIFMQDRREAGRTVVYLAERGQIVDLDGQSYLVLEKGSVHRQQPDSRDSSIITFERYAVDLAAFTPPDTDTVYKPRERSTAQLLFPNANDGYYKLTKGRFRAELHERLTAWLYPLALALIAFAALGDPRTTRQGRGLAIAGAIAAVVALRIAGFAASGAAVRSAGAVVAMYAAPLLAIAISVVVAFHGTRVRAFNAGLAAQLRRMAAGLARPRLRHG</sequence>
<feature type="transmembrane region" description="Helical" evidence="6">
    <location>
        <begin position="103"/>
        <end position="122"/>
    </location>
</feature>
<dbReference type="InterPro" id="IPR030922">
    <property type="entry name" value="LptF"/>
</dbReference>
<evidence type="ECO:0000256" key="5">
    <source>
        <dbReference type="ARBA" id="ARBA00023136"/>
    </source>
</evidence>
<evidence type="ECO:0000256" key="2">
    <source>
        <dbReference type="ARBA" id="ARBA00022475"/>
    </source>
</evidence>
<evidence type="ECO:0008006" key="9">
    <source>
        <dbReference type="Google" id="ProtNLM"/>
    </source>
</evidence>
<protein>
    <recommendedName>
        <fullName evidence="9">Lipopolysaccharide export system permease protein LptF</fullName>
    </recommendedName>
</protein>
<organism evidence="7 8">
    <name type="scientific">Methylobacterium isbiliense</name>
    <dbReference type="NCBI Taxonomy" id="315478"/>
    <lineage>
        <taxon>Bacteria</taxon>
        <taxon>Pseudomonadati</taxon>
        <taxon>Pseudomonadota</taxon>
        <taxon>Alphaproteobacteria</taxon>
        <taxon>Hyphomicrobiales</taxon>
        <taxon>Methylobacteriaceae</taxon>
        <taxon>Methylobacterium</taxon>
    </lineage>
</organism>
<evidence type="ECO:0000256" key="6">
    <source>
        <dbReference type="SAM" id="Phobius"/>
    </source>
</evidence>
<reference evidence="7" key="2">
    <citation type="submission" date="2021-08" db="EMBL/GenBank/DDBJ databases">
        <authorList>
            <person name="Tani A."/>
            <person name="Ola A."/>
            <person name="Ogura Y."/>
            <person name="Katsura K."/>
            <person name="Hayashi T."/>
        </authorList>
    </citation>
    <scope>NUCLEOTIDE SEQUENCE</scope>
    <source>
        <strain evidence="7">DSM 17168</strain>
    </source>
</reference>
<keyword evidence="2" id="KW-1003">Cell membrane</keyword>
<feature type="transmembrane region" description="Helical" evidence="6">
    <location>
        <begin position="48"/>
        <end position="74"/>
    </location>
</feature>
<evidence type="ECO:0000313" key="7">
    <source>
        <dbReference type="EMBL" id="GJD99518.1"/>
    </source>
</evidence>
<name>A0ABQ4S990_9HYPH</name>
<evidence type="ECO:0000256" key="4">
    <source>
        <dbReference type="ARBA" id="ARBA00022989"/>
    </source>
</evidence>
<feature type="transmembrane region" description="Helical" evidence="6">
    <location>
        <begin position="7"/>
        <end position="28"/>
    </location>
</feature>
<keyword evidence="4 6" id="KW-1133">Transmembrane helix</keyword>
<comment type="subcellular location">
    <subcellularLocation>
        <location evidence="1">Cell membrane</location>
        <topology evidence="1">Multi-pass membrane protein</topology>
    </subcellularLocation>
</comment>
<dbReference type="PANTHER" id="PTHR33529:SF6">
    <property type="entry name" value="YJGP_YJGQ FAMILY PERMEASE"/>
    <property type="match status" value="1"/>
</dbReference>
<reference evidence="7" key="1">
    <citation type="journal article" date="2021" name="Front. Microbiol.">
        <title>Comprehensive Comparative Genomics and Phenotyping of Methylobacterium Species.</title>
        <authorList>
            <person name="Alessa O."/>
            <person name="Ogura Y."/>
            <person name="Fujitani Y."/>
            <person name="Takami H."/>
            <person name="Hayashi T."/>
            <person name="Sahin N."/>
            <person name="Tani A."/>
        </authorList>
    </citation>
    <scope>NUCLEOTIDE SEQUENCE</scope>
    <source>
        <strain evidence="7">DSM 17168</strain>
    </source>
</reference>
<dbReference type="Proteomes" id="UP001055153">
    <property type="component" value="Unassembled WGS sequence"/>
</dbReference>
<dbReference type="EMBL" id="BPQQ01000016">
    <property type="protein sequence ID" value="GJD99518.1"/>
    <property type="molecule type" value="Genomic_DNA"/>
</dbReference>
<feature type="transmembrane region" description="Helical" evidence="6">
    <location>
        <begin position="308"/>
        <end position="331"/>
    </location>
</feature>
<evidence type="ECO:0000256" key="3">
    <source>
        <dbReference type="ARBA" id="ARBA00022692"/>
    </source>
</evidence>